<evidence type="ECO:0000313" key="4">
    <source>
        <dbReference type="Proteomes" id="UP000324222"/>
    </source>
</evidence>
<reference evidence="3 4" key="1">
    <citation type="submission" date="2019-05" db="EMBL/GenBank/DDBJ databases">
        <title>Another draft genome of Portunus trituberculatus and its Hox gene families provides insights of decapod evolution.</title>
        <authorList>
            <person name="Jeong J.-H."/>
            <person name="Song I."/>
            <person name="Kim S."/>
            <person name="Choi T."/>
            <person name="Kim D."/>
            <person name="Ryu S."/>
            <person name="Kim W."/>
        </authorList>
    </citation>
    <scope>NUCLEOTIDE SEQUENCE [LARGE SCALE GENOMIC DNA]</scope>
    <source>
        <tissue evidence="3">Muscle</tissue>
    </source>
</reference>
<dbReference type="Pfam" id="PF03299">
    <property type="entry name" value="TF_AP-2"/>
    <property type="match status" value="1"/>
</dbReference>
<dbReference type="Proteomes" id="UP000324222">
    <property type="component" value="Unassembled WGS sequence"/>
</dbReference>
<evidence type="ECO:0000259" key="2">
    <source>
        <dbReference type="Pfam" id="PF03299"/>
    </source>
</evidence>
<name>A0A5B7CMK3_PORTR</name>
<feature type="domain" description="Transcription factor AP-2 C-terminal" evidence="2">
    <location>
        <begin position="60"/>
        <end position="131"/>
    </location>
</feature>
<accession>A0A5B7CMK3</accession>
<sequence>MAGVEHNDDIHEEILSCDGIENEEEIVHIIQDDSRVEESQENEEAASSGLEFWVPPLLAVGREGQRLTVTQEELQRRVSPPECLSQTMLLSLLRLSKEKGRDLRLTLEKNGIKKLTPKSAVISSFTKLTESGRVTAMSVVMGTLGWWWLVIAIATPFLVNFAVYIHTAAQRTPEKIGYFHNCCRYISLIPLALLSSMTISDKRYLTILTTLAWIASYLPQILMFNSHMTNWLVWIVPTVAQICSLIIMMATWKVFEAAFYRFSRLAGTHPWSVTFLRVECTQNVVAQPTHSIM</sequence>
<keyword evidence="1" id="KW-0472">Membrane</keyword>
<protein>
    <recommendedName>
        <fullName evidence="2">Transcription factor AP-2 C-terminal domain-containing protein</fullName>
    </recommendedName>
</protein>
<dbReference type="EMBL" id="VSRR010000098">
    <property type="protein sequence ID" value="MPC10051.1"/>
    <property type="molecule type" value="Genomic_DNA"/>
</dbReference>
<keyword evidence="1" id="KW-1133">Transmembrane helix</keyword>
<proteinExistence type="predicted"/>
<gene>
    <name evidence="3" type="ORF">E2C01_002677</name>
</gene>
<feature type="transmembrane region" description="Helical" evidence="1">
    <location>
        <begin position="145"/>
        <end position="165"/>
    </location>
</feature>
<feature type="transmembrane region" description="Helical" evidence="1">
    <location>
        <begin position="231"/>
        <end position="255"/>
    </location>
</feature>
<evidence type="ECO:0000313" key="3">
    <source>
        <dbReference type="EMBL" id="MPC10051.1"/>
    </source>
</evidence>
<comment type="caution">
    <text evidence="3">The sequence shown here is derived from an EMBL/GenBank/DDBJ whole genome shotgun (WGS) entry which is preliminary data.</text>
</comment>
<evidence type="ECO:0000256" key="1">
    <source>
        <dbReference type="SAM" id="Phobius"/>
    </source>
</evidence>
<organism evidence="3 4">
    <name type="scientific">Portunus trituberculatus</name>
    <name type="common">Swimming crab</name>
    <name type="synonym">Neptunus trituberculatus</name>
    <dbReference type="NCBI Taxonomy" id="210409"/>
    <lineage>
        <taxon>Eukaryota</taxon>
        <taxon>Metazoa</taxon>
        <taxon>Ecdysozoa</taxon>
        <taxon>Arthropoda</taxon>
        <taxon>Crustacea</taxon>
        <taxon>Multicrustacea</taxon>
        <taxon>Malacostraca</taxon>
        <taxon>Eumalacostraca</taxon>
        <taxon>Eucarida</taxon>
        <taxon>Decapoda</taxon>
        <taxon>Pleocyemata</taxon>
        <taxon>Brachyura</taxon>
        <taxon>Eubrachyura</taxon>
        <taxon>Portunoidea</taxon>
        <taxon>Portunidae</taxon>
        <taxon>Portuninae</taxon>
        <taxon>Portunus</taxon>
    </lineage>
</organism>
<keyword evidence="1" id="KW-0812">Transmembrane</keyword>
<feature type="transmembrane region" description="Helical" evidence="1">
    <location>
        <begin position="204"/>
        <end position="225"/>
    </location>
</feature>
<dbReference type="OrthoDB" id="6367529at2759"/>
<dbReference type="AlphaFoldDB" id="A0A5B7CMK3"/>
<dbReference type="InterPro" id="IPR013854">
    <property type="entry name" value="TF_AP2_C"/>
</dbReference>
<keyword evidence="4" id="KW-1185">Reference proteome</keyword>